<evidence type="ECO:0000313" key="1">
    <source>
        <dbReference type="EMBL" id="GFO34815.1"/>
    </source>
</evidence>
<protein>
    <submittedName>
        <fullName evidence="1">Uncharacterized protein</fullName>
    </submittedName>
</protein>
<reference evidence="1 2" key="1">
    <citation type="journal article" date="2021" name="Elife">
        <title>Chloroplast acquisition without the gene transfer in kleptoplastic sea slugs, Plakobranchus ocellatus.</title>
        <authorList>
            <person name="Maeda T."/>
            <person name="Takahashi S."/>
            <person name="Yoshida T."/>
            <person name="Shimamura S."/>
            <person name="Takaki Y."/>
            <person name="Nagai Y."/>
            <person name="Toyoda A."/>
            <person name="Suzuki Y."/>
            <person name="Arimoto A."/>
            <person name="Ishii H."/>
            <person name="Satoh N."/>
            <person name="Nishiyama T."/>
            <person name="Hasebe M."/>
            <person name="Maruyama T."/>
            <person name="Minagawa J."/>
            <person name="Obokata J."/>
            <person name="Shigenobu S."/>
        </authorList>
    </citation>
    <scope>NUCLEOTIDE SEQUENCE [LARGE SCALE GENOMIC DNA]</scope>
</reference>
<accession>A0AAV4CSC6</accession>
<evidence type="ECO:0000313" key="2">
    <source>
        <dbReference type="Proteomes" id="UP000735302"/>
    </source>
</evidence>
<gene>
    <name evidence="1" type="ORF">PoB_006132000</name>
</gene>
<comment type="caution">
    <text evidence="1">The sequence shown here is derived from an EMBL/GenBank/DDBJ whole genome shotgun (WGS) entry which is preliminary data.</text>
</comment>
<dbReference type="Proteomes" id="UP000735302">
    <property type="component" value="Unassembled WGS sequence"/>
</dbReference>
<sequence length="113" mass="12326">MINGHRDIFSVREANKIQVVEAVNNIGTTLYVLCRNQSSYKNIVALILRTLKFRGVGGTVASESALRSAGTFLPRIRAPPPVPWPDGGSESLRSPCCGLAIYKNQNMAILLQN</sequence>
<keyword evidence="2" id="KW-1185">Reference proteome</keyword>
<organism evidence="1 2">
    <name type="scientific">Plakobranchus ocellatus</name>
    <dbReference type="NCBI Taxonomy" id="259542"/>
    <lineage>
        <taxon>Eukaryota</taxon>
        <taxon>Metazoa</taxon>
        <taxon>Spiralia</taxon>
        <taxon>Lophotrochozoa</taxon>
        <taxon>Mollusca</taxon>
        <taxon>Gastropoda</taxon>
        <taxon>Heterobranchia</taxon>
        <taxon>Euthyneura</taxon>
        <taxon>Panpulmonata</taxon>
        <taxon>Sacoglossa</taxon>
        <taxon>Placobranchoidea</taxon>
        <taxon>Plakobranchidae</taxon>
        <taxon>Plakobranchus</taxon>
    </lineage>
</organism>
<dbReference type="EMBL" id="BLXT01006939">
    <property type="protein sequence ID" value="GFO34815.1"/>
    <property type="molecule type" value="Genomic_DNA"/>
</dbReference>
<name>A0AAV4CSC6_9GAST</name>
<dbReference type="AlphaFoldDB" id="A0AAV4CSC6"/>
<proteinExistence type="predicted"/>